<feature type="region of interest" description="Disordered" evidence="1">
    <location>
        <begin position="30"/>
        <end position="50"/>
    </location>
</feature>
<feature type="compositionally biased region" description="Polar residues" evidence="1">
    <location>
        <begin position="31"/>
        <end position="43"/>
    </location>
</feature>
<dbReference type="InterPro" id="IPR019618">
    <property type="entry name" value="Spore_germination_GerPA"/>
</dbReference>
<proteinExistence type="predicted"/>
<evidence type="ECO:0008006" key="4">
    <source>
        <dbReference type="Google" id="ProtNLM"/>
    </source>
</evidence>
<dbReference type="Proteomes" id="UP001595989">
    <property type="component" value="Unassembled WGS sequence"/>
</dbReference>
<evidence type="ECO:0000313" key="2">
    <source>
        <dbReference type="EMBL" id="MFC4556858.1"/>
    </source>
</evidence>
<keyword evidence="3" id="KW-1185">Reference proteome</keyword>
<comment type="caution">
    <text evidence="2">The sequence shown here is derived from an EMBL/GenBank/DDBJ whole genome shotgun (WGS) entry which is preliminary data.</text>
</comment>
<dbReference type="Pfam" id="PF10676">
    <property type="entry name" value="gerPA"/>
    <property type="match status" value="1"/>
</dbReference>
<sequence length="102" mass="11312">MIADMQITIVNIKVFNISGTSSFIIGKGEQSDFSSQSKSNNGIGTVYGDGSDINMSPDHLTLNDPDLLDSISKQQYFYQPEPTPFEEFPAPPLWGWVPPDER</sequence>
<name>A0ABV9DG80_9BACI</name>
<accession>A0ABV9DG80</accession>
<reference evidence="3" key="1">
    <citation type="journal article" date="2019" name="Int. J. Syst. Evol. Microbiol.">
        <title>The Global Catalogue of Microorganisms (GCM) 10K type strain sequencing project: providing services to taxonomists for standard genome sequencing and annotation.</title>
        <authorList>
            <consortium name="The Broad Institute Genomics Platform"/>
            <consortium name="The Broad Institute Genome Sequencing Center for Infectious Disease"/>
            <person name="Wu L."/>
            <person name="Ma J."/>
        </authorList>
    </citation>
    <scope>NUCLEOTIDE SEQUENCE [LARGE SCALE GENOMIC DNA]</scope>
    <source>
        <strain evidence="3">CGMCC 4.7426</strain>
    </source>
</reference>
<gene>
    <name evidence="2" type="ORF">ACFO3D_01390</name>
</gene>
<evidence type="ECO:0000256" key="1">
    <source>
        <dbReference type="SAM" id="MobiDB-lite"/>
    </source>
</evidence>
<dbReference type="EMBL" id="JBHSFU010000003">
    <property type="protein sequence ID" value="MFC4556858.1"/>
    <property type="molecule type" value="Genomic_DNA"/>
</dbReference>
<dbReference type="RefSeq" id="WP_390292793.1">
    <property type="nucleotide sequence ID" value="NZ_JBHSFU010000003.1"/>
</dbReference>
<protein>
    <recommendedName>
        <fullName evidence="4">Spore germination protein</fullName>
    </recommendedName>
</protein>
<evidence type="ECO:0000313" key="3">
    <source>
        <dbReference type="Proteomes" id="UP001595989"/>
    </source>
</evidence>
<organism evidence="2 3">
    <name type="scientific">Virgibacillus kekensis</name>
    <dbReference type="NCBI Taxonomy" id="202261"/>
    <lineage>
        <taxon>Bacteria</taxon>
        <taxon>Bacillati</taxon>
        <taxon>Bacillota</taxon>
        <taxon>Bacilli</taxon>
        <taxon>Bacillales</taxon>
        <taxon>Bacillaceae</taxon>
        <taxon>Virgibacillus</taxon>
    </lineage>
</organism>